<sequence length="423" mass="49122">MRRERDERRVPPRPSGYDSSSSSSSRAPRVDTPIEIRRLSSLAGLFRGEDVCGAVCFYGNELLISTNSTEESQFIGDILDYLSEVARQAPTFYNGIFEAKNINEFLEQKSEMIKRSEGTFLNKYKNLSRGKHSSYYKDLRKYIRKVTDSIIKCYLPIKDDATKYEEGALSKQILNILRSKRYQFIKGSERVHAELKILEYILRQHNNLERRIDTLHIGVSKQCCDNCYKLIDSVNEVILERYEYRLVDVRSSHGAAFRAGVPGFMIRENDIIDERIRQEIENRFLSKINGARSEKRTIEAALSRNSKPSVTGEEQLHRKSPSPIPDFYGLPRKFSLERLVEKYHERRERSEVLIERVEDKEESREGREVKGKDVGEEKVVMAGKRKREEPDTSTKDKSKEQWEQRVRSERDNKGKEKSSGLGS</sequence>
<protein>
    <submittedName>
        <fullName evidence="2">Uncharacterized protein</fullName>
    </submittedName>
</protein>
<proteinExistence type="predicted"/>
<dbReference type="OrthoDB" id="7162257at2"/>
<dbReference type="InterPro" id="IPR027796">
    <property type="entry name" value="OTT_1508_deam-like"/>
</dbReference>
<gene>
    <name evidence="2" type="ORF">NF27_CT00030</name>
</gene>
<dbReference type="AlphaFoldDB" id="A0A0C1MUL2"/>
<reference evidence="2 3" key="1">
    <citation type="submission" date="2014-11" db="EMBL/GenBank/DDBJ databases">
        <title>A Rickettsiales Symbiont of Amoebae With Ancient Features.</title>
        <authorList>
            <person name="Schulz F."/>
            <person name="Martijn J."/>
            <person name="Wascher F."/>
            <person name="Kostanjsek R."/>
            <person name="Ettema T.J."/>
            <person name="Horn M."/>
        </authorList>
    </citation>
    <scope>NUCLEOTIDE SEQUENCE [LARGE SCALE GENOMIC DNA]</scope>
    <source>
        <strain evidence="2 3">UWC36</strain>
    </source>
</reference>
<feature type="region of interest" description="Disordered" evidence="1">
    <location>
        <begin position="357"/>
        <end position="423"/>
    </location>
</feature>
<feature type="compositionally biased region" description="Basic and acidic residues" evidence="1">
    <location>
        <begin position="386"/>
        <end position="423"/>
    </location>
</feature>
<accession>A0A0C1MUL2</accession>
<feature type="compositionally biased region" description="Basic and acidic residues" evidence="1">
    <location>
        <begin position="1"/>
        <end position="10"/>
    </location>
</feature>
<dbReference type="Pfam" id="PF14441">
    <property type="entry name" value="OTT_1508_deam"/>
    <property type="match status" value="1"/>
</dbReference>
<comment type="caution">
    <text evidence="2">The sequence shown here is derived from an EMBL/GenBank/DDBJ whole genome shotgun (WGS) entry which is preliminary data.</text>
</comment>
<organism evidence="2 3">
    <name type="scientific">Candidatus Jidaibacter acanthamoebae</name>
    <dbReference type="NCBI Taxonomy" id="86105"/>
    <lineage>
        <taxon>Bacteria</taxon>
        <taxon>Pseudomonadati</taxon>
        <taxon>Pseudomonadota</taxon>
        <taxon>Alphaproteobacteria</taxon>
        <taxon>Rickettsiales</taxon>
        <taxon>Candidatus Midichloriaceae</taxon>
        <taxon>Candidatus Jidaibacter</taxon>
    </lineage>
</organism>
<dbReference type="RefSeq" id="WP_039455445.1">
    <property type="nucleotide sequence ID" value="NZ_JSWE01000070.1"/>
</dbReference>
<evidence type="ECO:0000256" key="1">
    <source>
        <dbReference type="SAM" id="MobiDB-lite"/>
    </source>
</evidence>
<keyword evidence="3" id="KW-1185">Reference proteome</keyword>
<dbReference type="Proteomes" id="UP000031258">
    <property type="component" value="Unassembled WGS sequence"/>
</dbReference>
<feature type="compositionally biased region" description="Basic and acidic residues" evidence="1">
    <location>
        <begin position="357"/>
        <end position="379"/>
    </location>
</feature>
<name>A0A0C1MUL2_9RICK</name>
<evidence type="ECO:0000313" key="2">
    <source>
        <dbReference type="EMBL" id="KIE05787.1"/>
    </source>
</evidence>
<feature type="region of interest" description="Disordered" evidence="1">
    <location>
        <begin position="1"/>
        <end position="30"/>
    </location>
</feature>
<dbReference type="EMBL" id="JSWE01000070">
    <property type="protein sequence ID" value="KIE05787.1"/>
    <property type="molecule type" value="Genomic_DNA"/>
</dbReference>
<evidence type="ECO:0000313" key="3">
    <source>
        <dbReference type="Proteomes" id="UP000031258"/>
    </source>
</evidence>
<feature type="region of interest" description="Disordered" evidence="1">
    <location>
        <begin position="299"/>
        <end position="324"/>
    </location>
</feature>